<dbReference type="OrthoDB" id="4135672at2759"/>
<name>A0A4Z0YS89_9PEZI</name>
<sequence>MVYQWKPSRVPEQSSTFDTKEFLGYTAKANQHKAWDDVLRRVPAPGKQKAFNVKTMKMGPLKTLNPLTFYELKEKRRPLIKCTEWINHRAIPALKNARLIVEPSGGPRGFL</sequence>
<dbReference type="AlphaFoldDB" id="A0A4Z0YS89"/>
<gene>
    <name evidence="1" type="ORF">E0Z10_g1879</name>
</gene>
<accession>A0A4Z0YS89</accession>
<organism evidence="1 2">
    <name type="scientific">Xylaria hypoxylon</name>
    <dbReference type="NCBI Taxonomy" id="37992"/>
    <lineage>
        <taxon>Eukaryota</taxon>
        <taxon>Fungi</taxon>
        <taxon>Dikarya</taxon>
        <taxon>Ascomycota</taxon>
        <taxon>Pezizomycotina</taxon>
        <taxon>Sordariomycetes</taxon>
        <taxon>Xylariomycetidae</taxon>
        <taxon>Xylariales</taxon>
        <taxon>Xylariaceae</taxon>
        <taxon>Xylaria</taxon>
    </lineage>
</organism>
<evidence type="ECO:0000313" key="2">
    <source>
        <dbReference type="Proteomes" id="UP000297716"/>
    </source>
</evidence>
<dbReference type="EMBL" id="SKBN01000021">
    <property type="protein sequence ID" value="TGJ86904.1"/>
    <property type="molecule type" value="Genomic_DNA"/>
</dbReference>
<dbReference type="STRING" id="37992.A0A4Z0YS89"/>
<dbReference type="InterPro" id="IPR046670">
    <property type="entry name" value="DUF6540"/>
</dbReference>
<protein>
    <submittedName>
        <fullName evidence="1">Uncharacterized protein</fullName>
    </submittedName>
</protein>
<proteinExistence type="predicted"/>
<evidence type="ECO:0000313" key="1">
    <source>
        <dbReference type="EMBL" id="TGJ86904.1"/>
    </source>
</evidence>
<dbReference type="Pfam" id="PF20174">
    <property type="entry name" value="DUF6540"/>
    <property type="match status" value="1"/>
</dbReference>
<reference evidence="1 2" key="1">
    <citation type="submission" date="2019-03" db="EMBL/GenBank/DDBJ databases">
        <title>Draft genome sequence of Xylaria hypoxylon DSM 108379, a ubiquitous saprotrophic-parasitic fungi on hardwood.</title>
        <authorList>
            <person name="Buettner E."/>
            <person name="Leonhardt S."/>
            <person name="Gebauer A.M."/>
            <person name="Liers C."/>
            <person name="Hofrichter M."/>
            <person name="Kellner H."/>
        </authorList>
    </citation>
    <scope>NUCLEOTIDE SEQUENCE [LARGE SCALE GENOMIC DNA]</scope>
    <source>
        <strain evidence="1 2">DSM 108379</strain>
    </source>
</reference>
<keyword evidence="2" id="KW-1185">Reference proteome</keyword>
<comment type="caution">
    <text evidence="1">The sequence shown here is derived from an EMBL/GenBank/DDBJ whole genome shotgun (WGS) entry which is preliminary data.</text>
</comment>
<dbReference type="Proteomes" id="UP000297716">
    <property type="component" value="Unassembled WGS sequence"/>
</dbReference>